<proteinExistence type="predicted"/>
<comment type="caution">
    <text evidence="2">The sequence shown here is derived from an EMBL/GenBank/DDBJ whole genome shotgun (WGS) entry which is preliminary data.</text>
</comment>
<evidence type="ECO:0000313" key="2">
    <source>
        <dbReference type="EMBL" id="TDA39995.1"/>
    </source>
</evidence>
<keyword evidence="1" id="KW-1133">Transmembrane helix</keyword>
<keyword evidence="1" id="KW-0472">Membrane</keyword>
<gene>
    <name evidence="2" type="ORF">DSO09_01310</name>
</gene>
<feature type="transmembrane region" description="Helical" evidence="1">
    <location>
        <begin position="20"/>
        <end position="38"/>
    </location>
</feature>
<accession>A0A523BGE5</accession>
<sequence>MAWKMIDALVLEKIADLTFFFGAFIFMIATAFAGLGALRLALKGEAVTSLMGVSSLTTAAGVSLYIIQIIFGVEFARDTAIALLILGSVGTIIFARLFRMEEGE</sequence>
<organism evidence="2 3">
    <name type="scientific">Thermoproteota archaeon</name>
    <dbReference type="NCBI Taxonomy" id="2056631"/>
    <lineage>
        <taxon>Archaea</taxon>
        <taxon>Thermoproteota</taxon>
    </lineage>
</organism>
<protein>
    <recommendedName>
        <fullName evidence="4">Cation:proton antiporter</fullName>
    </recommendedName>
</protein>
<keyword evidence="1" id="KW-0812">Transmembrane</keyword>
<dbReference type="Proteomes" id="UP000317265">
    <property type="component" value="Unassembled WGS sequence"/>
</dbReference>
<name>A0A523BGE5_9CREN</name>
<reference evidence="2 3" key="1">
    <citation type="journal article" date="2019" name="Nat. Microbiol.">
        <title>Expanding anaerobic alkane metabolism in the domain of Archaea.</title>
        <authorList>
            <person name="Wang Y."/>
            <person name="Wegener G."/>
            <person name="Hou J."/>
            <person name="Wang F."/>
            <person name="Xiao X."/>
        </authorList>
    </citation>
    <scope>NUCLEOTIDE SEQUENCE [LARGE SCALE GENOMIC DNA]</scope>
    <source>
        <strain evidence="2">WYZ-LMO11</strain>
    </source>
</reference>
<evidence type="ECO:0000256" key="1">
    <source>
        <dbReference type="SAM" id="Phobius"/>
    </source>
</evidence>
<dbReference type="AlphaFoldDB" id="A0A523BGE5"/>
<evidence type="ECO:0000313" key="3">
    <source>
        <dbReference type="Proteomes" id="UP000317265"/>
    </source>
</evidence>
<feature type="transmembrane region" description="Helical" evidence="1">
    <location>
        <begin position="50"/>
        <end position="73"/>
    </location>
</feature>
<dbReference type="EMBL" id="QNVI01000016">
    <property type="protein sequence ID" value="TDA39995.1"/>
    <property type="molecule type" value="Genomic_DNA"/>
</dbReference>
<feature type="transmembrane region" description="Helical" evidence="1">
    <location>
        <begin position="79"/>
        <end position="98"/>
    </location>
</feature>
<evidence type="ECO:0008006" key="4">
    <source>
        <dbReference type="Google" id="ProtNLM"/>
    </source>
</evidence>